<dbReference type="PROSITE" id="PS50844">
    <property type="entry name" value="AFP_LIKE"/>
    <property type="match status" value="1"/>
</dbReference>
<name>A0AA42BL86_9ALTE</name>
<dbReference type="Proteomes" id="UP001165413">
    <property type="component" value="Unassembled WGS sequence"/>
</dbReference>
<evidence type="ECO:0000313" key="2">
    <source>
        <dbReference type="EMBL" id="MCP3428560.1"/>
    </source>
</evidence>
<dbReference type="Pfam" id="PF08666">
    <property type="entry name" value="SAF"/>
    <property type="match status" value="1"/>
</dbReference>
<dbReference type="NCBIfam" id="TIGR03586">
    <property type="entry name" value="PseI"/>
    <property type="match status" value="1"/>
</dbReference>
<dbReference type="Gene3D" id="3.90.1210.10">
    <property type="entry name" value="Antifreeze-like/N-acetylneuraminic acid synthase C-terminal domain"/>
    <property type="match status" value="1"/>
</dbReference>
<dbReference type="Gene3D" id="3.20.20.70">
    <property type="entry name" value="Aldolase class I"/>
    <property type="match status" value="1"/>
</dbReference>
<feature type="domain" description="AFP-like" evidence="1">
    <location>
        <begin position="294"/>
        <end position="331"/>
    </location>
</feature>
<dbReference type="PANTHER" id="PTHR42966:SF2">
    <property type="entry name" value="PSEUDAMINIC ACID SYNTHASE"/>
    <property type="match status" value="1"/>
</dbReference>
<reference evidence="2" key="1">
    <citation type="submission" date="2022-07" db="EMBL/GenBank/DDBJ databases">
        <title>Characterization of the Novel Bacterium Alteromonas immobilis LMIT006 and Alteromonas gregis LMIT007.</title>
        <authorList>
            <person name="Lin X."/>
        </authorList>
    </citation>
    <scope>NUCLEOTIDE SEQUENCE</scope>
    <source>
        <strain evidence="2">LMIT007</strain>
    </source>
</reference>
<dbReference type="Pfam" id="PF03102">
    <property type="entry name" value="NeuB"/>
    <property type="match status" value="1"/>
</dbReference>
<dbReference type="InterPro" id="IPR013974">
    <property type="entry name" value="SAF"/>
</dbReference>
<dbReference type="EC" id="2.5.1.97" evidence="2"/>
<gene>
    <name evidence="2" type="primary">pseI</name>
    <name evidence="2" type="ORF">NLF92_06325</name>
</gene>
<dbReference type="InterPro" id="IPR006190">
    <property type="entry name" value="SAF_AFP_Neu5Ac"/>
</dbReference>
<dbReference type="InterPro" id="IPR013132">
    <property type="entry name" value="PseI/NeuA/B-like_N"/>
</dbReference>
<proteinExistence type="predicted"/>
<protein>
    <submittedName>
        <fullName evidence="2">Pseudaminic acid synthase</fullName>
        <ecNumber evidence="2">2.5.1.97</ecNumber>
    </submittedName>
</protein>
<dbReference type="EMBL" id="JANATA010000008">
    <property type="protein sequence ID" value="MCP3428560.1"/>
    <property type="molecule type" value="Genomic_DNA"/>
</dbReference>
<dbReference type="AlphaFoldDB" id="A0AA42BL86"/>
<dbReference type="InterPro" id="IPR036732">
    <property type="entry name" value="AFP_Neu5c_C_sf"/>
</dbReference>
<dbReference type="InterPro" id="IPR051690">
    <property type="entry name" value="PseI-like"/>
</dbReference>
<dbReference type="InterPro" id="IPR057736">
    <property type="entry name" value="SAF_PseI/NeuA/NeuB"/>
</dbReference>
<organism evidence="2 3">
    <name type="scientific">Opacimonas viscosa</name>
    <dbReference type="NCBI Taxonomy" id="2961944"/>
    <lineage>
        <taxon>Bacteria</taxon>
        <taxon>Pseudomonadati</taxon>
        <taxon>Pseudomonadota</taxon>
        <taxon>Gammaproteobacteria</taxon>
        <taxon>Alteromonadales</taxon>
        <taxon>Alteromonadaceae</taxon>
        <taxon>Opacimonas</taxon>
    </lineage>
</organism>
<keyword evidence="3" id="KW-1185">Reference proteome</keyword>
<dbReference type="SUPFAM" id="SSF51269">
    <property type="entry name" value="AFP III-like domain"/>
    <property type="match status" value="1"/>
</dbReference>
<evidence type="ECO:0000313" key="3">
    <source>
        <dbReference type="Proteomes" id="UP001165413"/>
    </source>
</evidence>
<dbReference type="InterPro" id="IPR013785">
    <property type="entry name" value="Aldolase_TIM"/>
</dbReference>
<accession>A0AA42BL86</accession>
<dbReference type="PANTHER" id="PTHR42966">
    <property type="entry name" value="N-ACETYLNEURAMINATE SYNTHASE"/>
    <property type="match status" value="1"/>
</dbReference>
<dbReference type="SMART" id="SM00858">
    <property type="entry name" value="SAF"/>
    <property type="match status" value="1"/>
</dbReference>
<comment type="caution">
    <text evidence="2">The sequence shown here is derived from an EMBL/GenBank/DDBJ whole genome shotgun (WGS) entry which is preliminary data.</text>
</comment>
<dbReference type="GO" id="GO:0016051">
    <property type="term" value="P:carbohydrate biosynthetic process"/>
    <property type="evidence" value="ECO:0007669"/>
    <property type="project" value="InterPro"/>
</dbReference>
<dbReference type="InterPro" id="IPR020030">
    <property type="entry name" value="Pseudaminic_synth_PseI"/>
</dbReference>
<dbReference type="SUPFAM" id="SSF51569">
    <property type="entry name" value="Aldolase"/>
    <property type="match status" value="1"/>
</dbReference>
<evidence type="ECO:0000259" key="1">
    <source>
        <dbReference type="PROSITE" id="PS50844"/>
    </source>
</evidence>
<keyword evidence="2" id="KW-0808">Transferase</keyword>
<dbReference type="RefSeq" id="WP_254099946.1">
    <property type="nucleotide sequence ID" value="NZ_JANATA010000008.1"/>
</dbReference>
<dbReference type="GO" id="GO:0047444">
    <property type="term" value="F:N-acylneuraminate-9-phosphate synthase activity"/>
    <property type="evidence" value="ECO:0007669"/>
    <property type="project" value="TreeGrafter"/>
</dbReference>
<sequence length="355" mass="38892">MTPNSIVINAREISREKPPYIIAEVSANHNGSIIRAKETILAARNAGVDAVKIQTYTPDTMTIDVQKSDFLIEDGLWKGRSLYDLYSEAYTPFEWHKELFAYANEIGVTLFSSPFDETAVDLLDSLDVPAFKIASFEVVDLPLIKYIAKKGKPILMSTGMASSDEIGEALEAAKSVGNNNILLFHCISSYPAPLSEANLNMIPLLQKEFKIQVGLSDHTVGNLASVLATSIGATAIEKHFTIDRSDGGVDSSFSLEPNEMKALVNATKEAFQALGPQSFSRATAEDGNKVFRRSLYFVEDVNEGDVITKESVRRIRPGFGLAAKYYDHVIGSTCLMPAKRGDRVTVQHFNKGGTK</sequence>
<dbReference type="CDD" id="cd11615">
    <property type="entry name" value="SAF_NeuB_like"/>
    <property type="match status" value="1"/>
</dbReference>